<dbReference type="GO" id="GO:0009055">
    <property type="term" value="F:electron transfer activity"/>
    <property type="evidence" value="ECO:0007669"/>
    <property type="project" value="TreeGrafter"/>
</dbReference>
<evidence type="ECO:0000313" key="15">
    <source>
        <dbReference type="EMBL" id="KAK8775910.1"/>
    </source>
</evidence>
<evidence type="ECO:0000256" key="2">
    <source>
        <dbReference type="ARBA" id="ARBA00010914"/>
    </source>
</evidence>
<evidence type="ECO:0000256" key="12">
    <source>
        <dbReference type="ARBA" id="ARBA00034078"/>
    </source>
</evidence>
<dbReference type="AlphaFoldDB" id="A0AAQ4F6Z3"/>
<dbReference type="EMBL" id="JARKHS020013549">
    <property type="protein sequence ID" value="KAK8775910.1"/>
    <property type="molecule type" value="Genomic_DNA"/>
</dbReference>
<dbReference type="GO" id="GO:0045998">
    <property type="term" value="P:positive regulation of ecdysteroid biosynthetic process"/>
    <property type="evidence" value="ECO:0007669"/>
    <property type="project" value="UniProtKB-ARBA"/>
</dbReference>
<keyword evidence="4" id="KW-0001">2Fe-2S</keyword>
<evidence type="ECO:0000256" key="8">
    <source>
        <dbReference type="ARBA" id="ARBA00023014"/>
    </source>
</evidence>
<keyword evidence="5" id="KW-0479">Metal-binding</keyword>
<reference evidence="16" key="2">
    <citation type="submission" date="2023-03" db="EMBL/GenBank/DDBJ databases">
        <authorList>
            <person name="Thuy-Boun P."/>
        </authorList>
    </citation>
    <scope>NUCLEOTIDE SEQUENCE</scope>
    <source>
        <strain evidence="16">F_SG_1</strain>
        <tissue evidence="16">Salivary glands</tissue>
    </source>
</reference>
<dbReference type="GO" id="GO:0051537">
    <property type="term" value="F:2 iron, 2 sulfur cluster binding"/>
    <property type="evidence" value="ECO:0007669"/>
    <property type="project" value="UniProtKB-KW"/>
</dbReference>
<dbReference type="InterPro" id="IPR018298">
    <property type="entry name" value="Adrenodoxin_Fe-S_BS"/>
</dbReference>
<evidence type="ECO:0000256" key="6">
    <source>
        <dbReference type="ARBA" id="ARBA00022982"/>
    </source>
</evidence>
<dbReference type="CDD" id="cd00207">
    <property type="entry name" value="fer2"/>
    <property type="match status" value="1"/>
</dbReference>
<evidence type="ECO:0000313" key="17">
    <source>
        <dbReference type="Proteomes" id="UP001321473"/>
    </source>
</evidence>
<dbReference type="InterPro" id="IPR001041">
    <property type="entry name" value="2Fe-2S_ferredoxin-type"/>
</dbReference>
<dbReference type="PRINTS" id="PR00355">
    <property type="entry name" value="ADRENODOXIN"/>
</dbReference>
<evidence type="ECO:0000256" key="4">
    <source>
        <dbReference type="ARBA" id="ARBA00022714"/>
    </source>
</evidence>
<keyword evidence="9" id="KW-0496">Mitochondrion</keyword>
<dbReference type="EMBL" id="JARKHS020006446">
    <property type="protein sequence ID" value="KAK8782631.1"/>
    <property type="molecule type" value="Genomic_DNA"/>
</dbReference>
<gene>
    <name evidence="16" type="ORF">V5799_016035</name>
    <name evidence="15" type="ORF">V5799_030744</name>
</gene>
<dbReference type="PROSITE" id="PS00814">
    <property type="entry name" value="ADX"/>
    <property type="match status" value="1"/>
</dbReference>
<keyword evidence="7" id="KW-0408">Iron</keyword>
<name>A0AAQ4F6Z3_AMBAM</name>
<evidence type="ECO:0000256" key="9">
    <source>
        <dbReference type="ARBA" id="ARBA00023128"/>
    </source>
</evidence>
<dbReference type="Gene3D" id="3.10.20.30">
    <property type="match status" value="1"/>
</dbReference>
<proteinExistence type="inferred from homology"/>
<dbReference type="GO" id="GO:0006694">
    <property type="term" value="P:steroid biosynthetic process"/>
    <property type="evidence" value="ECO:0007669"/>
    <property type="project" value="UniProtKB-KW"/>
</dbReference>
<comment type="subcellular location">
    <subcellularLocation>
        <location evidence="1">Mitochondrion</location>
    </subcellularLocation>
</comment>
<evidence type="ECO:0000256" key="3">
    <source>
        <dbReference type="ARBA" id="ARBA00022448"/>
    </source>
</evidence>
<evidence type="ECO:0000256" key="10">
    <source>
        <dbReference type="ARBA" id="ARBA00023221"/>
    </source>
</evidence>
<keyword evidence="11" id="KW-0755">Steroidogenesis</keyword>
<dbReference type="PANTHER" id="PTHR23426:SF65">
    <property type="entry name" value="FERREDOXIN-2, MITOCHONDRIAL"/>
    <property type="match status" value="1"/>
</dbReference>
<evidence type="ECO:0000313" key="16">
    <source>
        <dbReference type="EMBL" id="KAK8782631.1"/>
    </source>
</evidence>
<evidence type="ECO:0000256" key="7">
    <source>
        <dbReference type="ARBA" id="ARBA00023004"/>
    </source>
</evidence>
<evidence type="ECO:0000259" key="14">
    <source>
        <dbReference type="PROSITE" id="PS51085"/>
    </source>
</evidence>
<protein>
    <recommendedName>
        <fullName evidence="14">2Fe-2S ferredoxin-type domain-containing protein</fullName>
    </recommendedName>
</protein>
<evidence type="ECO:0000256" key="1">
    <source>
        <dbReference type="ARBA" id="ARBA00004173"/>
    </source>
</evidence>
<dbReference type="InterPro" id="IPR036010">
    <property type="entry name" value="2Fe-2S_ferredoxin-like_sf"/>
</dbReference>
<dbReference type="GO" id="GO:0046872">
    <property type="term" value="F:metal ion binding"/>
    <property type="evidence" value="ECO:0007669"/>
    <property type="project" value="UniProtKB-KW"/>
</dbReference>
<organism evidence="16 17">
    <name type="scientific">Amblyomma americanum</name>
    <name type="common">Lone star tick</name>
    <dbReference type="NCBI Taxonomy" id="6943"/>
    <lineage>
        <taxon>Eukaryota</taxon>
        <taxon>Metazoa</taxon>
        <taxon>Ecdysozoa</taxon>
        <taxon>Arthropoda</taxon>
        <taxon>Chelicerata</taxon>
        <taxon>Arachnida</taxon>
        <taxon>Acari</taxon>
        <taxon>Parasitiformes</taxon>
        <taxon>Ixodida</taxon>
        <taxon>Ixodoidea</taxon>
        <taxon>Ixodidae</taxon>
        <taxon>Amblyomminae</taxon>
        <taxon>Amblyomma</taxon>
    </lineage>
</organism>
<keyword evidence="8" id="KW-0411">Iron-sulfur</keyword>
<dbReference type="GO" id="GO:0140647">
    <property type="term" value="P:P450-containing electron transport chain"/>
    <property type="evidence" value="ECO:0007669"/>
    <property type="project" value="InterPro"/>
</dbReference>
<dbReference type="FunFam" id="3.10.20.30:FF:000013">
    <property type="entry name" value="Adrenodoxin, mitochondrial"/>
    <property type="match status" value="1"/>
</dbReference>
<reference evidence="16 17" key="1">
    <citation type="journal article" date="2023" name="Arcadia Sci">
        <title>De novo assembly of a long-read Amblyomma americanum tick genome.</title>
        <authorList>
            <person name="Chou S."/>
            <person name="Poskanzer K.E."/>
            <person name="Rollins M."/>
            <person name="Thuy-Boun P.S."/>
        </authorList>
    </citation>
    <scope>NUCLEOTIDE SEQUENCE [LARGE SCALE GENOMIC DNA]</scope>
    <source>
        <strain evidence="16">F_SG_1</strain>
        <tissue evidence="16">Salivary glands</tissue>
    </source>
</reference>
<evidence type="ECO:0000256" key="5">
    <source>
        <dbReference type="ARBA" id="ARBA00022723"/>
    </source>
</evidence>
<accession>A0AAQ4F6Z3</accession>
<evidence type="ECO:0000256" key="13">
    <source>
        <dbReference type="ARBA" id="ARBA00054507"/>
    </source>
</evidence>
<comment type="caution">
    <text evidence="16">The sequence shown here is derived from an EMBL/GenBank/DDBJ whole genome shotgun (WGS) entry which is preliminary data.</text>
</comment>
<reference evidence="16" key="3">
    <citation type="submission" date="2024-02" db="EMBL/GenBank/DDBJ databases">
        <authorList>
            <person name="Mcdaniel E.A."/>
            <person name="Celebi F.M."/>
            <person name="Reiter T."/>
            <person name="Weiss E.C."/>
            <person name="Chou S."/>
        </authorList>
    </citation>
    <scope>NUCLEOTIDE SEQUENCE</scope>
    <source>
        <strain evidence="16">F_SG_1</strain>
        <tissue evidence="16">Salivary glands</tissue>
    </source>
</reference>
<evidence type="ECO:0000256" key="11">
    <source>
        <dbReference type="ARBA" id="ARBA00023250"/>
    </source>
</evidence>
<dbReference type="InterPro" id="IPR012675">
    <property type="entry name" value="Beta-grasp_dom_sf"/>
</dbReference>
<comment type="similarity">
    <text evidence="2">Belongs to the adrenodoxin/putidaredoxin family.</text>
</comment>
<keyword evidence="10" id="KW-0753">Steroid metabolism</keyword>
<dbReference type="PANTHER" id="PTHR23426">
    <property type="entry name" value="FERREDOXIN/ADRENODOXIN"/>
    <property type="match status" value="1"/>
</dbReference>
<keyword evidence="10" id="KW-0443">Lipid metabolism</keyword>
<dbReference type="PROSITE" id="PS51085">
    <property type="entry name" value="2FE2S_FER_2"/>
    <property type="match status" value="1"/>
</dbReference>
<comment type="function">
    <text evidence="13">Required for ecdysteroidogenesis in the prothoracic gland which is necessary for larval to pupal transition.</text>
</comment>
<keyword evidence="3" id="KW-0813">Transport</keyword>
<keyword evidence="6" id="KW-0249">Electron transport</keyword>
<feature type="domain" description="2Fe-2S ferredoxin-type" evidence="14">
    <location>
        <begin position="70"/>
        <end position="172"/>
    </location>
</feature>
<dbReference type="Proteomes" id="UP001321473">
    <property type="component" value="Unassembled WGS sequence"/>
</dbReference>
<dbReference type="Pfam" id="PF00111">
    <property type="entry name" value="Fer2"/>
    <property type="match status" value="1"/>
</dbReference>
<comment type="cofactor">
    <cofactor evidence="12">
        <name>[2Fe-2S] cluster</name>
        <dbReference type="ChEBI" id="CHEBI:190135"/>
    </cofactor>
</comment>
<keyword evidence="17" id="KW-1185">Reference proteome</keyword>
<dbReference type="GO" id="GO:0005739">
    <property type="term" value="C:mitochondrion"/>
    <property type="evidence" value="ECO:0007669"/>
    <property type="project" value="UniProtKB-SubCell"/>
</dbReference>
<sequence>MISLANRYATLLTCSILKHVVIPVSVSFSHPGNLVVSAGVRARRSLYTGNRQCCEVRYEWKDPISEDEVVNVTFVKKDGSKVPVRGKVGDNLLYLAHRHGVEMEGACEASLACTTCHVYVKEDYYDKLPEPDEKEDDLLDLAPFLKENSRLGCQIVLTKDLEGLVVTLPMATRNFYVDGHVPQPH</sequence>
<dbReference type="InterPro" id="IPR001055">
    <property type="entry name" value="Adrenodoxin-like"/>
</dbReference>
<dbReference type="SUPFAM" id="SSF54292">
    <property type="entry name" value="2Fe-2S ferredoxin-like"/>
    <property type="match status" value="1"/>
</dbReference>